<name>X1SID0_9ZZZZ</name>
<reference evidence="1" key="1">
    <citation type="journal article" date="2014" name="Front. Microbiol.">
        <title>High frequency of phylogenetically diverse reductive dehalogenase-homologous genes in deep subseafloor sedimentary metagenomes.</title>
        <authorList>
            <person name="Kawai M."/>
            <person name="Futagami T."/>
            <person name="Toyoda A."/>
            <person name="Takaki Y."/>
            <person name="Nishi S."/>
            <person name="Hori S."/>
            <person name="Arai W."/>
            <person name="Tsubouchi T."/>
            <person name="Morono Y."/>
            <person name="Uchiyama I."/>
            <person name="Ito T."/>
            <person name="Fujiyama A."/>
            <person name="Inagaki F."/>
            <person name="Takami H."/>
        </authorList>
    </citation>
    <scope>NUCLEOTIDE SEQUENCE</scope>
    <source>
        <strain evidence="1">Expedition CK06-06</strain>
    </source>
</reference>
<accession>X1SID0</accession>
<dbReference type="AlphaFoldDB" id="X1SID0"/>
<protein>
    <submittedName>
        <fullName evidence="1">Uncharacterized protein</fullName>
    </submittedName>
</protein>
<comment type="caution">
    <text evidence="1">The sequence shown here is derived from an EMBL/GenBank/DDBJ whole genome shotgun (WGS) entry which is preliminary data.</text>
</comment>
<dbReference type="EMBL" id="BARW01009313">
    <property type="protein sequence ID" value="GAI78911.1"/>
    <property type="molecule type" value="Genomic_DNA"/>
</dbReference>
<sequence>MVKVKLIGVGPLSYVSVDHAESGAYIKLENGEEAEVEFHTKLQVFGSPYNPARCNVQIVLEEAEG</sequence>
<organism evidence="1">
    <name type="scientific">marine sediment metagenome</name>
    <dbReference type="NCBI Taxonomy" id="412755"/>
    <lineage>
        <taxon>unclassified sequences</taxon>
        <taxon>metagenomes</taxon>
        <taxon>ecological metagenomes</taxon>
    </lineage>
</organism>
<gene>
    <name evidence="1" type="ORF">S12H4_18777</name>
</gene>
<proteinExistence type="predicted"/>
<evidence type="ECO:0000313" key="1">
    <source>
        <dbReference type="EMBL" id="GAI78911.1"/>
    </source>
</evidence>